<dbReference type="Pfam" id="PF00651">
    <property type="entry name" value="BTB"/>
    <property type="match status" value="1"/>
</dbReference>
<accession>A0A9Q9EP50</accession>
<protein>
    <submittedName>
        <fullName evidence="2">BTB/POZ domain-containing protein</fullName>
    </submittedName>
</protein>
<evidence type="ECO:0000313" key="3">
    <source>
        <dbReference type="Proteomes" id="UP001056384"/>
    </source>
</evidence>
<reference evidence="2" key="1">
    <citation type="submission" date="2022-06" db="EMBL/GenBank/DDBJ databases">
        <title>Complete genome sequences of two strains of the flax pathogen Septoria linicola.</title>
        <authorList>
            <person name="Lapalu N."/>
            <person name="Simon A."/>
            <person name="Demenou B."/>
            <person name="Paumier D."/>
            <person name="Guillot M.-P."/>
            <person name="Gout L."/>
            <person name="Valade R."/>
        </authorList>
    </citation>
    <scope>NUCLEOTIDE SEQUENCE</scope>
    <source>
        <strain evidence="2">SE15195</strain>
    </source>
</reference>
<dbReference type="CDD" id="cd18186">
    <property type="entry name" value="BTB_POZ_ZBTB_KLHL-like"/>
    <property type="match status" value="1"/>
</dbReference>
<keyword evidence="3" id="KW-1185">Reference proteome</keyword>
<dbReference type="AlphaFoldDB" id="A0A9Q9EP50"/>
<dbReference type="InterPro" id="IPR000210">
    <property type="entry name" value="BTB/POZ_dom"/>
</dbReference>
<dbReference type="Proteomes" id="UP001056384">
    <property type="component" value="Chromosome 8"/>
</dbReference>
<sequence>MAPKDCAALLTRMFESGNPLNRNSFQSANHSDLRIEAACLTFNVHKAVVFSSCPKLKTLYDQQLPRGGSNTIELDTPYGELGHEFLRYCYGLDIDISTEPHRSLELEAFDLYRLAVKYDVTGLATMIANTMIKTIGQIDNLARVASIANTFYKSDANVAEASAVRRAFIRRAFALLPPLAEITDVDEGRGREVWSILTANGKFTEQLIRELERSQRVLAGCLKAMEGQKLLFGSAPAASLPEKDPSEEMVL</sequence>
<evidence type="ECO:0000259" key="1">
    <source>
        <dbReference type="Pfam" id="PF00651"/>
    </source>
</evidence>
<gene>
    <name evidence="2" type="ORF">Slin15195_G094820</name>
</gene>
<dbReference type="InterPro" id="IPR011333">
    <property type="entry name" value="SKP1/BTB/POZ_sf"/>
</dbReference>
<organism evidence="2 3">
    <name type="scientific">Septoria linicola</name>
    <dbReference type="NCBI Taxonomy" id="215465"/>
    <lineage>
        <taxon>Eukaryota</taxon>
        <taxon>Fungi</taxon>
        <taxon>Dikarya</taxon>
        <taxon>Ascomycota</taxon>
        <taxon>Pezizomycotina</taxon>
        <taxon>Dothideomycetes</taxon>
        <taxon>Dothideomycetidae</taxon>
        <taxon>Mycosphaerellales</taxon>
        <taxon>Mycosphaerellaceae</taxon>
        <taxon>Septoria</taxon>
    </lineage>
</organism>
<dbReference type="EMBL" id="CP099425">
    <property type="protein sequence ID" value="USW56163.1"/>
    <property type="molecule type" value="Genomic_DNA"/>
</dbReference>
<proteinExistence type="predicted"/>
<name>A0A9Q9EP50_9PEZI</name>
<dbReference type="Gene3D" id="3.30.710.10">
    <property type="entry name" value="Potassium Channel Kv1.1, Chain A"/>
    <property type="match status" value="1"/>
</dbReference>
<evidence type="ECO:0000313" key="2">
    <source>
        <dbReference type="EMBL" id="USW56163.1"/>
    </source>
</evidence>
<dbReference type="SUPFAM" id="SSF54695">
    <property type="entry name" value="POZ domain"/>
    <property type="match status" value="1"/>
</dbReference>
<feature type="domain" description="BTB" evidence="1">
    <location>
        <begin position="24"/>
        <end position="133"/>
    </location>
</feature>